<feature type="binding site" evidence="11">
    <location>
        <position position="664"/>
    </location>
    <ligand>
        <name>Zn(2+)</name>
        <dbReference type="ChEBI" id="CHEBI:29105"/>
    </ligand>
</feature>
<dbReference type="FunFam" id="3.30.930.10:FF:000004">
    <property type="entry name" value="Alanine--tRNA ligase"/>
    <property type="match status" value="1"/>
</dbReference>
<evidence type="ECO:0000256" key="6">
    <source>
        <dbReference type="ARBA" id="ARBA00022833"/>
    </source>
</evidence>
<dbReference type="CDD" id="cd00673">
    <property type="entry name" value="AlaRS_core"/>
    <property type="match status" value="1"/>
</dbReference>
<dbReference type="InterPro" id="IPR018164">
    <property type="entry name" value="Ala-tRNA-synth_IIc_N"/>
</dbReference>
<evidence type="ECO:0000256" key="10">
    <source>
        <dbReference type="ARBA" id="ARBA00023146"/>
    </source>
</evidence>
<feature type="coiled-coil region" evidence="12">
    <location>
        <begin position="723"/>
        <end position="750"/>
    </location>
</feature>
<dbReference type="GO" id="GO:0005524">
    <property type="term" value="F:ATP binding"/>
    <property type="evidence" value="ECO:0007669"/>
    <property type="project" value="UniProtKB-UniRule"/>
</dbReference>
<dbReference type="InterPro" id="IPR012947">
    <property type="entry name" value="tRNA_SAD"/>
</dbReference>
<comment type="domain">
    <text evidence="11">Consists of three domains; the N-terminal catalytic domain, the editing domain and the C-terminal C-Ala domain. The editing domain removes incorrectly charged amino acids, while the C-Ala domain, along with tRNA(Ala), serves as a bridge to cooperatively bring together the editing and aminoacylation centers thus stimulating deacylation of misacylated tRNAs.</text>
</comment>
<feature type="binding site" evidence="11">
    <location>
        <position position="562"/>
    </location>
    <ligand>
        <name>Zn(2+)</name>
        <dbReference type="ChEBI" id="CHEBI:29105"/>
    </ligand>
</feature>
<reference evidence="14 15" key="1">
    <citation type="submission" date="2018-10" db="EMBL/GenBank/DDBJ databases">
        <title>Genome sequence of the corn leaf aphid (Rhopalosiphum maidis Fitch).</title>
        <authorList>
            <person name="Chen W."/>
            <person name="Shakir S."/>
            <person name="Bigham M."/>
            <person name="Fei Z."/>
            <person name="Jander G."/>
        </authorList>
    </citation>
    <scope>NUCLEOTIDE SEQUENCE [LARGE SCALE GENOMIC DNA]</scope>
    <source>
        <strain evidence="14 15">BTI</strain>
    </source>
</reference>
<dbReference type="InterPro" id="IPR045864">
    <property type="entry name" value="aa-tRNA-synth_II/BPL/LPL"/>
</dbReference>
<keyword evidence="9 11" id="KW-0648">Protein biosynthesis</keyword>
<dbReference type="Gene3D" id="6.10.250.550">
    <property type="match status" value="1"/>
</dbReference>
<gene>
    <name evidence="11" type="primary">alaS</name>
    <name evidence="14" type="ORF">D8S97_01735</name>
</gene>
<keyword evidence="7 11" id="KW-0067">ATP-binding</keyword>
<dbReference type="Pfam" id="PF07973">
    <property type="entry name" value="tRNA_SAD"/>
    <property type="match status" value="1"/>
</dbReference>
<comment type="subcellular location">
    <subcellularLocation>
        <location evidence="11">Cytoplasm</location>
    </subcellularLocation>
</comment>
<comment type="catalytic activity">
    <reaction evidence="11">
        <text>tRNA(Ala) + L-alanine + ATP = L-alanyl-tRNA(Ala) + AMP + diphosphate</text>
        <dbReference type="Rhea" id="RHEA:12540"/>
        <dbReference type="Rhea" id="RHEA-COMP:9657"/>
        <dbReference type="Rhea" id="RHEA-COMP:9923"/>
        <dbReference type="ChEBI" id="CHEBI:30616"/>
        <dbReference type="ChEBI" id="CHEBI:33019"/>
        <dbReference type="ChEBI" id="CHEBI:57972"/>
        <dbReference type="ChEBI" id="CHEBI:78442"/>
        <dbReference type="ChEBI" id="CHEBI:78497"/>
        <dbReference type="ChEBI" id="CHEBI:456215"/>
        <dbReference type="EC" id="6.1.1.7"/>
    </reaction>
</comment>
<evidence type="ECO:0000256" key="12">
    <source>
        <dbReference type="SAM" id="Coils"/>
    </source>
</evidence>
<evidence type="ECO:0000256" key="5">
    <source>
        <dbReference type="ARBA" id="ARBA00022741"/>
    </source>
</evidence>
<keyword evidence="10 11" id="KW-0030">Aminoacyl-tRNA synthetase</keyword>
<dbReference type="InterPro" id="IPR002318">
    <property type="entry name" value="Ala-tRNA-lgiase_IIc"/>
</dbReference>
<evidence type="ECO:0000259" key="13">
    <source>
        <dbReference type="PROSITE" id="PS50860"/>
    </source>
</evidence>
<keyword evidence="12" id="KW-0175">Coiled coil</keyword>
<comment type="subunit">
    <text evidence="11">Homotetramer.</text>
</comment>
<keyword evidence="6 11" id="KW-0862">Zinc</keyword>
<dbReference type="EMBL" id="CP032759">
    <property type="protein sequence ID" value="AYN24670.1"/>
    <property type="molecule type" value="Genomic_DNA"/>
</dbReference>
<dbReference type="NCBIfam" id="TIGR00344">
    <property type="entry name" value="alaS"/>
    <property type="match status" value="1"/>
</dbReference>
<dbReference type="GO" id="GO:0004813">
    <property type="term" value="F:alanine-tRNA ligase activity"/>
    <property type="evidence" value="ECO:0007669"/>
    <property type="project" value="UniProtKB-UniRule"/>
</dbReference>
<dbReference type="SUPFAM" id="SSF50447">
    <property type="entry name" value="Translation proteins"/>
    <property type="match status" value="1"/>
</dbReference>
<dbReference type="GO" id="GO:0000049">
    <property type="term" value="F:tRNA binding"/>
    <property type="evidence" value="ECO:0007669"/>
    <property type="project" value="UniProtKB-KW"/>
</dbReference>
<dbReference type="PANTHER" id="PTHR11777">
    <property type="entry name" value="ALANYL-TRNA SYNTHETASE"/>
    <property type="match status" value="1"/>
</dbReference>
<keyword evidence="11" id="KW-0963">Cytoplasm</keyword>
<dbReference type="Proteomes" id="UP000271533">
    <property type="component" value="Chromosome"/>
</dbReference>
<name>A0A3G2I5I5_BUCRM</name>
<dbReference type="InterPro" id="IPR018165">
    <property type="entry name" value="Ala-tRNA-synth_IIc_core"/>
</dbReference>
<evidence type="ECO:0000256" key="7">
    <source>
        <dbReference type="ARBA" id="ARBA00022840"/>
    </source>
</evidence>
<dbReference type="OrthoDB" id="9803884at2"/>
<comment type="function">
    <text evidence="11">Catalyzes the attachment of alanine to tRNA(Ala) in a two-step reaction: alanine is first activated by ATP to form Ala-AMP and then transferred to the acceptor end of tRNA(Ala). Also edits incorrectly charged Ser-tRNA(Ala) and Gly-tRNA(Ala) via its editing domain.</text>
</comment>
<dbReference type="PRINTS" id="PR00980">
    <property type="entry name" value="TRNASYNTHALA"/>
</dbReference>
<dbReference type="SUPFAM" id="SSF101353">
    <property type="entry name" value="Putative anticodon-binding domain of alanyl-tRNA synthetase (AlaRS)"/>
    <property type="match status" value="1"/>
</dbReference>
<evidence type="ECO:0000256" key="9">
    <source>
        <dbReference type="ARBA" id="ARBA00022917"/>
    </source>
</evidence>
<feature type="binding site" evidence="11">
    <location>
        <position position="668"/>
    </location>
    <ligand>
        <name>Zn(2+)</name>
        <dbReference type="ChEBI" id="CHEBI:29105"/>
    </ligand>
</feature>
<evidence type="ECO:0000256" key="4">
    <source>
        <dbReference type="ARBA" id="ARBA00022723"/>
    </source>
</evidence>
<dbReference type="Pfam" id="PF01411">
    <property type="entry name" value="tRNA-synt_2c"/>
    <property type="match status" value="1"/>
</dbReference>
<evidence type="ECO:0000313" key="14">
    <source>
        <dbReference type="EMBL" id="AYN24670.1"/>
    </source>
</evidence>
<evidence type="ECO:0000256" key="11">
    <source>
        <dbReference type="HAMAP-Rule" id="MF_00036"/>
    </source>
</evidence>
<dbReference type="GO" id="GO:0006419">
    <property type="term" value="P:alanyl-tRNA aminoacylation"/>
    <property type="evidence" value="ECO:0007669"/>
    <property type="project" value="UniProtKB-UniRule"/>
</dbReference>
<dbReference type="EC" id="6.1.1.7" evidence="11"/>
<dbReference type="InterPro" id="IPR050058">
    <property type="entry name" value="Ala-tRNA_ligase"/>
</dbReference>
<dbReference type="FunFam" id="3.10.310.40:FF:000001">
    <property type="entry name" value="Alanine--tRNA ligase"/>
    <property type="match status" value="1"/>
</dbReference>
<dbReference type="HAMAP" id="MF_00036_B">
    <property type="entry name" value="Ala_tRNA_synth_B"/>
    <property type="match status" value="1"/>
</dbReference>
<dbReference type="InterPro" id="IPR018163">
    <property type="entry name" value="Thr/Ala-tRNA-synth_IIc_edit"/>
</dbReference>
<evidence type="ECO:0000256" key="2">
    <source>
        <dbReference type="ARBA" id="ARBA00022555"/>
    </source>
</evidence>
<dbReference type="SUPFAM" id="SSF55186">
    <property type="entry name" value="ThrRS/AlaRS common domain"/>
    <property type="match status" value="1"/>
</dbReference>
<dbReference type="GO" id="GO:0002161">
    <property type="term" value="F:aminoacyl-tRNA deacylase activity"/>
    <property type="evidence" value="ECO:0007669"/>
    <property type="project" value="TreeGrafter"/>
</dbReference>
<dbReference type="InterPro" id="IPR009000">
    <property type="entry name" value="Transl_B-barrel_sf"/>
</dbReference>
<dbReference type="GO" id="GO:0045892">
    <property type="term" value="P:negative regulation of DNA-templated transcription"/>
    <property type="evidence" value="ECO:0007669"/>
    <property type="project" value="TreeGrafter"/>
</dbReference>
<keyword evidence="5 11" id="KW-0547">Nucleotide-binding</keyword>
<protein>
    <recommendedName>
        <fullName evidence="11">Alanine--tRNA ligase</fullName>
        <ecNumber evidence="11">6.1.1.7</ecNumber>
    </recommendedName>
    <alternativeName>
        <fullName evidence="11">Alanyl-tRNA synthetase</fullName>
        <shortName evidence="11">AlaRS</shortName>
    </alternativeName>
</protein>
<dbReference type="InterPro" id="IPR023033">
    <property type="entry name" value="Ala_tRNA_ligase_euk/bac"/>
</dbReference>
<dbReference type="InterPro" id="IPR018162">
    <property type="entry name" value="Ala-tRNA-ligase_IIc_anticod-bd"/>
</dbReference>
<feature type="domain" description="Alanyl-transfer RNA synthetases family profile" evidence="13">
    <location>
        <begin position="3"/>
        <end position="707"/>
    </location>
</feature>
<feature type="binding site" evidence="11">
    <location>
        <position position="566"/>
    </location>
    <ligand>
        <name>Zn(2+)</name>
        <dbReference type="ChEBI" id="CHEBI:29105"/>
    </ligand>
</feature>
<comment type="similarity">
    <text evidence="1 11">Belongs to the class-II aminoacyl-tRNA synthetase family.</text>
</comment>
<organism evidence="14 15">
    <name type="scientific">Buchnera aphidicola subsp. Rhopalosiphum maidis</name>
    <dbReference type="NCBI Taxonomy" id="118109"/>
    <lineage>
        <taxon>Bacteria</taxon>
        <taxon>Pseudomonadati</taxon>
        <taxon>Pseudomonadota</taxon>
        <taxon>Gammaproteobacteria</taxon>
        <taxon>Enterobacterales</taxon>
        <taxon>Erwiniaceae</taxon>
        <taxon>Buchnera</taxon>
    </lineage>
</organism>
<keyword evidence="2 11" id="KW-0820">tRNA-binding</keyword>
<dbReference type="Gene3D" id="3.30.54.20">
    <property type="match status" value="1"/>
</dbReference>
<dbReference type="GO" id="GO:0008270">
    <property type="term" value="F:zinc ion binding"/>
    <property type="evidence" value="ECO:0007669"/>
    <property type="project" value="UniProtKB-UniRule"/>
</dbReference>
<dbReference type="AlphaFoldDB" id="A0A3G2I5I5"/>
<dbReference type="RefSeq" id="WP_158361173.1">
    <property type="nucleotide sequence ID" value="NZ_CP032759.1"/>
</dbReference>
<evidence type="ECO:0000313" key="15">
    <source>
        <dbReference type="Proteomes" id="UP000271533"/>
    </source>
</evidence>
<evidence type="ECO:0000256" key="3">
    <source>
        <dbReference type="ARBA" id="ARBA00022598"/>
    </source>
</evidence>
<dbReference type="InterPro" id="IPR003156">
    <property type="entry name" value="DHHA1_dom"/>
</dbReference>
<dbReference type="PROSITE" id="PS50860">
    <property type="entry name" value="AA_TRNA_LIGASE_II_ALA"/>
    <property type="match status" value="1"/>
</dbReference>
<dbReference type="FunFam" id="3.30.980.10:FF:000004">
    <property type="entry name" value="Alanine--tRNA ligase, cytoplasmic"/>
    <property type="match status" value="1"/>
</dbReference>
<dbReference type="Gene3D" id="3.10.310.40">
    <property type="match status" value="1"/>
</dbReference>
<keyword evidence="3 11" id="KW-0436">Ligase</keyword>
<keyword evidence="4 11" id="KW-0479">Metal-binding</keyword>
<dbReference type="Gene3D" id="3.30.980.10">
    <property type="entry name" value="Threonyl-trna Synthetase, Chain A, domain 2"/>
    <property type="match status" value="1"/>
</dbReference>
<comment type="cofactor">
    <cofactor evidence="11">
        <name>Zn(2+)</name>
        <dbReference type="ChEBI" id="CHEBI:29105"/>
    </cofactor>
    <text evidence="11">Binds 1 zinc ion per subunit.</text>
</comment>
<keyword evidence="8 11" id="KW-0694">RNA-binding</keyword>
<dbReference type="SUPFAM" id="SSF55681">
    <property type="entry name" value="Class II aaRS and biotin synthetases"/>
    <property type="match status" value="1"/>
</dbReference>
<evidence type="ECO:0000256" key="1">
    <source>
        <dbReference type="ARBA" id="ARBA00008226"/>
    </source>
</evidence>
<dbReference type="Gene3D" id="3.30.930.10">
    <property type="entry name" value="Bira Bifunctional Protein, Domain 2"/>
    <property type="match status" value="1"/>
</dbReference>
<proteinExistence type="inferred from homology"/>
<dbReference type="PANTHER" id="PTHR11777:SF9">
    <property type="entry name" value="ALANINE--TRNA LIGASE, CYTOPLASMIC"/>
    <property type="match status" value="1"/>
</dbReference>
<dbReference type="Pfam" id="PF02272">
    <property type="entry name" value="DHHA1"/>
    <property type="match status" value="1"/>
</dbReference>
<evidence type="ECO:0000256" key="8">
    <source>
        <dbReference type="ARBA" id="ARBA00022884"/>
    </source>
</evidence>
<sequence>MKNTTNEIRQKFLNFFKEKGHVIMPSSSLIPKDDSTLLFTNAGMNQFKEYFLGQKQKFYPRITTVQRCLRTGGKHNDLENVGYTKRHHTFFEMLGNFSFDDYFKKEAITYAWELLTSKKWFNIDKNNLWISVYEEDEETYKIWRNIINVPSNHIIKIGNKNNCQYDSENFWQMGETGPCGPCTEIFYNYSNVDNSNDFLKNKNESFIEIWNIVFIEFNRISKTKIIPLVNKSIDTGMGLERISAVLQNVHSNYKIDIFQKLINKISEFTEVKDLNNTSLKIIADHIRSSSFLIAENIVPSNEHRGYVLRRIIRRALRHGHKIGIKNHFFYKLVPSLIEIMGDSAKILKKKEKIIEKTLKIEEIQFSQTLDKGLKILNTEIKKSINKKISGKTAFYLYDTFGFPIDLTSDICREKNINIDFKGYNIAKEEQKKQSNIKNKFYKDYNEDIIVNNSCIFEGYKKNKTKSLIKYIFIKNKSVSLISKKQTATIFLDKTPFYPESGGQIGDIGELYYKKSRFIVKNTKKYGDAIGHFGTLISGKMEINELIYSKIDQIYRNSIQLNHSATHLLHAALQKILGDNVFQKGSLVSNTHLRFDFSYSGNINLSQLQKVENVVNKKIRSNNLIKVKNLSLEEAKKTKAIALFDHKYKNFVRVVFIKDFSIELCGGTHAKRTGDIGLFKIIEQSSISSGIKRIEAVTGQKAIDYLHVKDNNINNISFLLKCKHSNIKEKIEKLIIQVKYLEKKTDQLQKKENVYQIKKLIKNIDNIKGINLLINTFQNYDQKSMRIILDQLKKELKIAIIILINKNKNDFTVIIGVTKNLINYITALKIINIFIKKTNGKGGGKKEIAEGGSMNIKKLPMILTNIKSWIKIQLENIKIENFNN</sequence>
<dbReference type="GO" id="GO:0005829">
    <property type="term" value="C:cytosol"/>
    <property type="evidence" value="ECO:0007669"/>
    <property type="project" value="TreeGrafter"/>
</dbReference>
<dbReference type="SMART" id="SM00863">
    <property type="entry name" value="tRNA_SAD"/>
    <property type="match status" value="1"/>
</dbReference>
<accession>A0A3G2I5I5</accession>
<dbReference type="Gene3D" id="2.40.30.130">
    <property type="match status" value="1"/>
</dbReference>